<dbReference type="GeneID" id="106458807"/>
<dbReference type="Pfam" id="PF00240">
    <property type="entry name" value="ubiquitin"/>
    <property type="match status" value="1"/>
</dbReference>
<dbReference type="Proteomes" id="UP000694941">
    <property type="component" value="Unplaced"/>
</dbReference>
<dbReference type="InterPro" id="IPR029071">
    <property type="entry name" value="Ubiquitin-like_domsf"/>
</dbReference>
<dbReference type="Gene3D" id="3.10.20.90">
    <property type="entry name" value="Phosphatidylinositol 3-kinase Catalytic Subunit, Chain A, domain 1"/>
    <property type="match status" value="1"/>
</dbReference>
<proteinExistence type="predicted"/>
<comment type="subcellular location">
    <subcellularLocation>
        <location evidence="1">Cytoplasm</location>
        <location evidence="1">Cytosol</location>
    </subcellularLocation>
</comment>
<dbReference type="PANTHER" id="PTHR46555:SF1">
    <property type="entry name" value="UBIQUITIN-LIKE PROTEIN 4A"/>
    <property type="match status" value="1"/>
</dbReference>
<dbReference type="PROSITE" id="PS50053">
    <property type="entry name" value="UBIQUITIN_2"/>
    <property type="match status" value="1"/>
</dbReference>
<evidence type="ECO:0000256" key="1">
    <source>
        <dbReference type="ARBA" id="ARBA00004514"/>
    </source>
</evidence>
<keyword evidence="2" id="KW-0963">Cytoplasm</keyword>
<dbReference type="PRINTS" id="PR00348">
    <property type="entry name" value="UBIQUITIN"/>
</dbReference>
<organism evidence="4 5">
    <name type="scientific">Limulus polyphemus</name>
    <name type="common">Atlantic horseshoe crab</name>
    <dbReference type="NCBI Taxonomy" id="6850"/>
    <lineage>
        <taxon>Eukaryota</taxon>
        <taxon>Metazoa</taxon>
        <taxon>Ecdysozoa</taxon>
        <taxon>Arthropoda</taxon>
        <taxon>Chelicerata</taxon>
        <taxon>Merostomata</taxon>
        <taxon>Xiphosura</taxon>
        <taxon>Limulidae</taxon>
        <taxon>Limulus</taxon>
    </lineage>
</organism>
<dbReference type="Pfam" id="PF17840">
    <property type="entry name" value="Tugs"/>
    <property type="match status" value="1"/>
</dbReference>
<dbReference type="SMART" id="SM00213">
    <property type="entry name" value="UBQ"/>
    <property type="match status" value="1"/>
</dbReference>
<dbReference type="RefSeq" id="XP_022240860.1">
    <property type="nucleotide sequence ID" value="XM_022385152.1"/>
</dbReference>
<evidence type="ECO:0000259" key="3">
    <source>
        <dbReference type="PROSITE" id="PS50053"/>
    </source>
</evidence>
<dbReference type="SUPFAM" id="SSF54236">
    <property type="entry name" value="Ubiquitin-like"/>
    <property type="match status" value="1"/>
</dbReference>
<sequence length="170" mass="19327">MRYWEPSKFKGATYLESLKNIGFKLNLNVAASTSINDVKQLVAQQLDIPVDQQRLVFKGKTLSDGSSLCDYNIVEGNKLHLFVRKEEKDASSMSQSTVLWDELENFLLKHFTPNDAKKVLMEFKKDFTSSVTSLSLDDIERIAITNLDVNAVFSDEHCPPWYQELSTVGE</sequence>
<name>A0ABM1SB55_LIMPO</name>
<reference evidence="5" key="1">
    <citation type="submission" date="2025-08" db="UniProtKB">
        <authorList>
            <consortium name="RefSeq"/>
        </authorList>
    </citation>
    <scope>IDENTIFICATION</scope>
    <source>
        <tissue evidence="5">Muscle</tissue>
    </source>
</reference>
<dbReference type="InterPro" id="IPR019956">
    <property type="entry name" value="Ubiquitin_dom"/>
</dbReference>
<accession>A0ABM1SB55</accession>
<protein>
    <submittedName>
        <fullName evidence="5">Ubiquitin-like protein 4A isoform X1</fullName>
    </submittedName>
</protein>
<keyword evidence="4" id="KW-1185">Reference proteome</keyword>
<gene>
    <name evidence="5" type="primary">LOC106458807</name>
</gene>
<evidence type="ECO:0000313" key="4">
    <source>
        <dbReference type="Proteomes" id="UP000694941"/>
    </source>
</evidence>
<dbReference type="InterPro" id="IPR000626">
    <property type="entry name" value="Ubiquitin-like_dom"/>
</dbReference>
<dbReference type="InterPro" id="IPR047154">
    <property type="entry name" value="UBL4A-like"/>
</dbReference>
<dbReference type="PANTHER" id="PTHR46555">
    <property type="entry name" value="UBIQUITIN-LIKE PROTEIN 4A"/>
    <property type="match status" value="1"/>
</dbReference>
<dbReference type="InterPro" id="IPR041421">
    <property type="entry name" value="Ubl4_C_TUGS"/>
</dbReference>
<evidence type="ECO:0000313" key="5">
    <source>
        <dbReference type="RefSeq" id="XP_022240860.1"/>
    </source>
</evidence>
<evidence type="ECO:0000256" key="2">
    <source>
        <dbReference type="ARBA" id="ARBA00022490"/>
    </source>
</evidence>
<feature type="domain" description="Ubiquitin-like" evidence="3">
    <location>
        <begin position="15"/>
        <end position="88"/>
    </location>
</feature>